<evidence type="ECO:0000256" key="1">
    <source>
        <dbReference type="SAM" id="SignalP"/>
    </source>
</evidence>
<keyword evidence="1" id="KW-0732">Signal</keyword>
<proteinExistence type="predicted"/>
<dbReference type="Proteomes" id="UP000008974">
    <property type="component" value="Unassembled WGS sequence"/>
</dbReference>
<dbReference type="EMBL" id="ACVC01000104">
    <property type="protein sequence ID" value="EFO64123.1"/>
    <property type="molecule type" value="Genomic_DNA"/>
</dbReference>
<sequence length="140" mass="15621">MCMLVVLSVFFWWSPAVSITTRPVEASCSVDSLVWTCKGPGLLPLDLLQPDKLLGITYVHGDMFCENARITGYDGLISLAGWNSYQRQAYIRVTESNAYYLTLDMRGWMTITSSIDLSAGFSRIQLGEDAILQGYLHSLL</sequence>
<evidence type="ECO:0000313" key="3">
    <source>
        <dbReference type="Proteomes" id="UP000008974"/>
    </source>
</evidence>
<gene>
    <name evidence="2" type="ORF">GLP15_429</name>
</gene>
<feature type="chain" id="PRO_5003144924" evidence="1">
    <location>
        <begin position="19"/>
        <end position="140"/>
    </location>
</feature>
<dbReference type="OrthoDB" id="10342990at2759"/>
<organism evidence="2 3">
    <name type="scientific">Giardia intestinalis (strain P15)</name>
    <name type="common">Giardia lamblia</name>
    <dbReference type="NCBI Taxonomy" id="658858"/>
    <lineage>
        <taxon>Eukaryota</taxon>
        <taxon>Metamonada</taxon>
        <taxon>Diplomonadida</taxon>
        <taxon>Hexamitidae</taxon>
        <taxon>Giardiinae</taxon>
        <taxon>Giardia</taxon>
    </lineage>
</organism>
<dbReference type="AlphaFoldDB" id="E1F066"/>
<feature type="signal peptide" evidence="1">
    <location>
        <begin position="1"/>
        <end position="18"/>
    </location>
</feature>
<reference evidence="2 3" key="1">
    <citation type="journal article" date="2010" name="BMC Genomics">
        <title>Genome analysis and comparative genomics of a Giardia intestinalis assemblage E isolate.</title>
        <authorList>
            <person name="Jerlstrom-Hultqvist J."/>
            <person name="Franzen O."/>
            <person name="Ankarklev J."/>
            <person name="Xu F."/>
            <person name="Nohynkova E."/>
            <person name="Andersson J.O."/>
            <person name="Svard S.G."/>
            <person name="Andersson B."/>
        </authorList>
    </citation>
    <scope>NUCLEOTIDE SEQUENCE [LARGE SCALE GENOMIC DNA]</scope>
    <source>
        <strain evidence="2 3">P15</strain>
    </source>
</reference>
<evidence type="ECO:0000313" key="2">
    <source>
        <dbReference type="EMBL" id="EFO64123.1"/>
    </source>
</evidence>
<comment type="caution">
    <text evidence="2">The sequence shown here is derived from an EMBL/GenBank/DDBJ whole genome shotgun (WGS) entry which is preliminary data.</text>
</comment>
<dbReference type="OMA" id="SLVWTCK"/>
<accession>E1F066</accession>
<dbReference type="VEuPathDB" id="GiardiaDB:GLP15_429"/>
<protein>
    <submittedName>
        <fullName evidence="2">Uncharacterized protein</fullName>
    </submittedName>
</protein>
<name>E1F066_GIAIA</name>